<name>A0A0S2MVY8_9CAUD</name>
<gene>
    <name evidence="2" type="ORF">Phi4113_025</name>
</gene>
<accession>A0A0S2MVY8</accession>
<dbReference type="Proteomes" id="UP000229115">
    <property type="component" value="Segment"/>
</dbReference>
<sequence length="44" mass="4686">MIEILIELLGEIPTTAAVTGEKGWAAIVLIILIIAICVGIFYIS</sequence>
<evidence type="ECO:0000313" key="2">
    <source>
        <dbReference type="EMBL" id="ALO80034.1"/>
    </source>
</evidence>
<evidence type="ECO:0000256" key="1">
    <source>
        <dbReference type="SAM" id="Phobius"/>
    </source>
</evidence>
<organism evidence="2 3">
    <name type="scientific">Cellulophaga phage phi4:1_13</name>
    <dbReference type="NCBI Taxonomy" id="1747284"/>
    <lineage>
        <taxon>Viruses</taxon>
        <taxon>Duplodnaviria</taxon>
        <taxon>Heunggongvirae</taxon>
        <taxon>Uroviricota</taxon>
        <taxon>Caudoviricetes</taxon>
        <taxon>Lightbulbvirus</taxon>
        <taxon>Lightbulbvirus Cba41</taxon>
    </lineage>
</organism>
<dbReference type="EMBL" id="KT962245">
    <property type="protein sequence ID" value="ALO80034.1"/>
    <property type="molecule type" value="Genomic_RNA"/>
</dbReference>
<reference evidence="2 3" key="1">
    <citation type="submission" date="2015-10" db="EMBL/GenBank/DDBJ databases">
        <title>Large-scale maps of variable infection efficiencies in aquatic Bacteriodetes phage-host model systems.</title>
        <authorList>
            <person name="Holmfeldt K."/>
            <person name="Solonenko N."/>
            <person name="Howard-Varona C."/>
            <person name="Moreno M."/>
            <person name="Malmstrom R.R."/>
            <person name="Blow M.J."/>
            <person name="Sullivan M.B."/>
        </authorList>
    </citation>
    <scope>NUCLEOTIDE SEQUENCE [LARGE SCALE GENOMIC DNA]</scope>
</reference>
<keyword evidence="1" id="KW-0812">Transmembrane</keyword>
<proteinExistence type="predicted"/>
<keyword evidence="1" id="KW-0472">Membrane</keyword>
<feature type="transmembrane region" description="Helical" evidence="1">
    <location>
        <begin position="23"/>
        <end position="43"/>
    </location>
</feature>
<keyword evidence="1" id="KW-1133">Transmembrane helix</keyword>
<evidence type="ECO:0000313" key="3">
    <source>
        <dbReference type="Proteomes" id="UP000229115"/>
    </source>
</evidence>
<protein>
    <submittedName>
        <fullName evidence="2">Uncharacterized protein</fullName>
    </submittedName>
</protein>